<evidence type="ECO:0000313" key="3">
    <source>
        <dbReference type="Proteomes" id="UP000594260"/>
    </source>
</evidence>
<protein>
    <recommendedName>
        <fullName evidence="4">Neuronal membrane glycoprotein M6-b</fullName>
    </recommendedName>
</protein>
<dbReference type="GeneID" id="111248306"/>
<dbReference type="AlphaFoldDB" id="A0A7M7K1R0"/>
<feature type="transmembrane region" description="Helical" evidence="1">
    <location>
        <begin position="165"/>
        <end position="196"/>
    </location>
</feature>
<dbReference type="PANTHER" id="PTHR11683">
    <property type="entry name" value="MYELIN PROTEOLIPID"/>
    <property type="match status" value="1"/>
</dbReference>
<keyword evidence="1" id="KW-1133">Transmembrane helix</keyword>
<sequence length="317" mass="36145">MRKTVFLRRQQQRIQPLREATNWEEVNETSFWSLKDQPNVDPSERQRGLGESRRWRCQGCCCGCMGRMPFATLIATLMCCAGVGVFLFAMHRGLTATIKMFEVVFQYRMLGTTHVRLQDLQVGFIAVGAGMGMLALLILLIGCLSTGSTRTSVYKDWKARAGGRFTCIFLMTFTYLLKLTWIFICVSMAIISFVFFCWTGMCNRLKPTNLDLNKQCIDLRQFDFLLPEVSREHQNICNEGKKKEFCHDYVESASLMYYIATGAAVVVLISLIHYLMCLSANYTRIKDQAKIADLQILKELDENEMGPLGAKGNVSRY</sequence>
<dbReference type="GO" id="GO:0005886">
    <property type="term" value="C:plasma membrane"/>
    <property type="evidence" value="ECO:0007669"/>
    <property type="project" value="TreeGrafter"/>
</dbReference>
<dbReference type="FunCoup" id="A0A7M7K1R0">
    <property type="interactions" value="288"/>
</dbReference>
<accession>A0A7M7K1R0</accession>
<feature type="transmembrane region" description="Helical" evidence="1">
    <location>
        <begin position="122"/>
        <end position="144"/>
    </location>
</feature>
<dbReference type="OMA" id="NDCMARV"/>
<dbReference type="PANTHER" id="PTHR11683:SF12">
    <property type="entry name" value="M6, ISOFORM F"/>
    <property type="match status" value="1"/>
</dbReference>
<dbReference type="InterPro" id="IPR001614">
    <property type="entry name" value="Myelin_PLP"/>
</dbReference>
<dbReference type="KEGG" id="vde:111248306"/>
<feature type="transmembrane region" description="Helical" evidence="1">
    <location>
        <begin position="70"/>
        <end position="90"/>
    </location>
</feature>
<keyword evidence="1" id="KW-0812">Transmembrane</keyword>
<dbReference type="RefSeq" id="XP_022656204.1">
    <property type="nucleotide sequence ID" value="XM_022800469.1"/>
</dbReference>
<proteinExistence type="predicted"/>
<dbReference type="EnsemblMetazoa" id="XM_022800469">
    <property type="protein sequence ID" value="XP_022656204"/>
    <property type="gene ID" value="LOC111248306"/>
</dbReference>
<dbReference type="CTD" id="40383"/>
<keyword evidence="3" id="KW-1185">Reference proteome</keyword>
<dbReference type="InParanoid" id="A0A7M7K1R0"/>
<keyword evidence="1" id="KW-0472">Membrane</keyword>
<dbReference type="OrthoDB" id="9993736at2759"/>
<evidence type="ECO:0008006" key="4">
    <source>
        <dbReference type="Google" id="ProtNLM"/>
    </source>
</evidence>
<dbReference type="GO" id="GO:0031175">
    <property type="term" value="P:neuron projection development"/>
    <property type="evidence" value="ECO:0007669"/>
    <property type="project" value="TreeGrafter"/>
</dbReference>
<name>A0A7M7K1R0_VARDE</name>
<reference evidence="2" key="1">
    <citation type="submission" date="2021-01" db="UniProtKB">
        <authorList>
            <consortium name="EnsemblMetazoa"/>
        </authorList>
    </citation>
    <scope>IDENTIFICATION</scope>
</reference>
<dbReference type="Pfam" id="PF01275">
    <property type="entry name" value="Myelin_PLP"/>
    <property type="match status" value="1"/>
</dbReference>
<feature type="transmembrane region" description="Helical" evidence="1">
    <location>
        <begin position="255"/>
        <end position="276"/>
    </location>
</feature>
<evidence type="ECO:0000313" key="2">
    <source>
        <dbReference type="EnsemblMetazoa" id="XP_022656204"/>
    </source>
</evidence>
<dbReference type="Proteomes" id="UP000594260">
    <property type="component" value="Unplaced"/>
</dbReference>
<evidence type="ECO:0000256" key="1">
    <source>
        <dbReference type="SAM" id="Phobius"/>
    </source>
</evidence>
<organism evidence="2 3">
    <name type="scientific">Varroa destructor</name>
    <name type="common">Honeybee mite</name>
    <dbReference type="NCBI Taxonomy" id="109461"/>
    <lineage>
        <taxon>Eukaryota</taxon>
        <taxon>Metazoa</taxon>
        <taxon>Ecdysozoa</taxon>
        <taxon>Arthropoda</taxon>
        <taxon>Chelicerata</taxon>
        <taxon>Arachnida</taxon>
        <taxon>Acari</taxon>
        <taxon>Parasitiformes</taxon>
        <taxon>Mesostigmata</taxon>
        <taxon>Gamasina</taxon>
        <taxon>Dermanyssoidea</taxon>
        <taxon>Varroidae</taxon>
        <taxon>Varroa</taxon>
    </lineage>
</organism>